<dbReference type="GO" id="GO:0005737">
    <property type="term" value="C:cytoplasm"/>
    <property type="evidence" value="ECO:0007669"/>
    <property type="project" value="UniProtKB-SubCell"/>
</dbReference>
<dbReference type="SUPFAM" id="SSF55979">
    <property type="entry name" value="DNA clamp"/>
    <property type="match status" value="1"/>
</dbReference>
<dbReference type="SMART" id="SM00480">
    <property type="entry name" value="POL3Bc"/>
    <property type="match status" value="1"/>
</dbReference>
<evidence type="ECO:0000256" key="5">
    <source>
        <dbReference type="ARBA" id="ARBA00022695"/>
    </source>
</evidence>
<evidence type="ECO:0000313" key="10">
    <source>
        <dbReference type="EMBL" id="QJA58450.1"/>
    </source>
</evidence>
<accession>A0A6M3ILF6</accession>
<dbReference type="GO" id="GO:0003677">
    <property type="term" value="F:DNA binding"/>
    <property type="evidence" value="ECO:0007669"/>
    <property type="project" value="UniProtKB-KW"/>
</dbReference>
<dbReference type="InterPro" id="IPR046938">
    <property type="entry name" value="DNA_clamp_sf"/>
</dbReference>
<keyword evidence="6" id="KW-0235">DNA replication</keyword>
<dbReference type="PANTHER" id="PTHR30478">
    <property type="entry name" value="DNA POLYMERASE III SUBUNIT BETA"/>
    <property type="match status" value="1"/>
</dbReference>
<dbReference type="PANTHER" id="PTHR30478:SF0">
    <property type="entry name" value="BETA SLIDING CLAMP"/>
    <property type="match status" value="1"/>
</dbReference>
<keyword evidence="5" id="KW-0548">Nucleotidyltransferase</keyword>
<evidence type="ECO:0000256" key="3">
    <source>
        <dbReference type="ARBA" id="ARBA00022490"/>
    </source>
</evidence>
<dbReference type="Gene3D" id="3.10.150.10">
    <property type="entry name" value="DNA Polymerase III, subunit A, domain 2"/>
    <property type="match status" value="1"/>
</dbReference>
<dbReference type="GO" id="GO:0008408">
    <property type="term" value="F:3'-5' exonuclease activity"/>
    <property type="evidence" value="ECO:0007669"/>
    <property type="project" value="InterPro"/>
</dbReference>
<sequence length="371" mass="40826">MKTKCVVNRKDLEKELAIAKKVIGTGCNLSICQSVMLTFLTDNGLALECTNLEHAYMGVIGTQLNRKYRLPLMAKRILINVDRLKRVVSAISKKTTEISLEIAWDEDGLLVNGTTTIVRGGLITDYPDLPKLPWGKSYNLLSCDNLNQVNSIPASDERAHIISLYVDTKTGHIVSTDGSRLYIVQTLSIPNLKPFMILKNTAKILTTPQLKNEIGNVRVDDRHAFIETGHGFIAVRLLDGDFPDYESVIDIINRDPVAVISTCDKQSMIDVMAEAAGILDNNYRGVTFESEGGITVSASNPDFGTFEKDISADFTFAGDEIKLAFNPGYMVDACNHIQDKGLNVLFYGEDSPAIAESANGDFRAVIMPIRT</sequence>
<reference evidence="10" key="1">
    <citation type="submission" date="2020-03" db="EMBL/GenBank/DDBJ databases">
        <title>The deep terrestrial virosphere.</title>
        <authorList>
            <person name="Holmfeldt K."/>
            <person name="Nilsson E."/>
            <person name="Simone D."/>
            <person name="Lopez-Fernandez M."/>
            <person name="Wu X."/>
            <person name="de Brujin I."/>
            <person name="Lundin D."/>
            <person name="Andersson A."/>
            <person name="Bertilsson S."/>
            <person name="Dopson M."/>
        </authorList>
    </citation>
    <scope>NUCLEOTIDE SEQUENCE</scope>
    <source>
        <strain evidence="10">MM415B01448</strain>
    </source>
</reference>
<dbReference type="AlphaFoldDB" id="A0A6M3ILF6"/>
<feature type="domain" description="DNA polymerase III beta sliding clamp C-terminal" evidence="9">
    <location>
        <begin position="260"/>
        <end position="370"/>
    </location>
</feature>
<evidence type="ECO:0000256" key="4">
    <source>
        <dbReference type="ARBA" id="ARBA00022679"/>
    </source>
</evidence>
<dbReference type="Gene3D" id="3.70.10.10">
    <property type="match status" value="1"/>
</dbReference>
<dbReference type="InterPro" id="IPR022635">
    <property type="entry name" value="DNA_polIII_beta_C"/>
</dbReference>
<evidence type="ECO:0000259" key="9">
    <source>
        <dbReference type="Pfam" id="PF02768"/>
    </source>
</evidence>
<dbReference type="EMBL" id="MT141324">
    <property type="protein sequence ID" value="QJA58450.1"/>
    <property type="molecule type" value="Genomic_DNA"/>
</dbReference>
<dbReference type="InterPro" id="IPR001001">
    <property type="entry name" value="DNA_polIII_beta"/>
</dbReference>
<keyword evidence="7" id="KW-0239">DNA-directed DNA polymerase</keyword>
<name>A0A6M3ILF6_9ZZZZ</name>
<organism evidence="10">
    <name type="scientific">viral metagenome</name>
    <dbReference type="NCBI Taxonomy" id="1070528"/>
    <lineage>
        <taxon>unclassified sequences</taxon>
        <taxon>metagenomes</taxon>
        <taxon>organismal metagenomes</taxon>
    </lineage>
</organism>
<dbReference type="GO" id="GO:0006271">
    <property type="term" value="P:DNA strand elongation involved in DNA replication"/>
    <property type="evidence" value="ECO:0007669"/>
    <property type="project" value="TreeGrafter"/>
</dbReference>
<dbReference type="GO" id="GO:0003887">
    <property type="term" value="F:DNA-directed DNA polymerase activity"/>
    <property type="evidence" value="ECO:0007669"/>
    <property type="project" value="UniProtKB-KW"/>
</dbReference>
<dbReference type="GO" id="GO:0009360">
    <property type="term" value="C:DNA polymerase III complex"/>
    <property type="evidence" value="ECO:0007669"/>
    <property type="project" value="InterPro"/>
</dbReference>
<dbReference type="CDD" id="cd00140">
    <property type="entry name" value="beta_clamp"/>
    <property type="match status" value="1"/>
</dbReference>
<dbReference type="Pfam" id="PF02768">
    <property type="entry name" value="DNA_pol3_beta_3"/>
    <property type="match status" value="1"/>
</dbReference>
<gene>
    <name evidence="10" type="ORF">MM415B01448_0022</name>
</gene>
<keyword evidence="3" id="KW-0963">Cytoplasm</keyword>
<comment type="similarity">
    <text evidence="2">Belongs to the beta sliding clamp family.</text>
</comment>
<proteinExistence type="inferred from homology"/>
<evidence type="ECO:0000256" key="2">
    <source>
        <dbReference type="ARBA" id="ARBA00010752"/>
    </source>
</evidence>
<keyword evidence="4" id="KW-0808">Transferase</keyword>
<keyword evidence="8" id="KW-0238">DNA-binding</keyword>
<evidence type="ECO:0000256" key="8">
    <source>
        <dbReference type="ARBA" id="ARBA00023125"/>
    </source>
</evidence>
<comment type="subcellular location">
    <subcellularLocation>
        <location evidence="1">Cytoplasm</location>
    </subcellularLocation>
</comment>
<evidence type="ECO:0000256" key="1">
    <source>
        <dbReference type="ARBA" id="ARBA00004496"/>
    </source>
</evidence>
<evidence type="ECO:0000256" key="6">
    <source>
        <dbReference type="ARBA" id="ARBA00022705"/>
    </source>
</evidence>
<evidence type="ECO:0000256" key="7">
    <source>
        <dbReference type="ARBA" id="ARBA00022932"/>
    </source>
</evidence>
<protein>
    <submittedName>
        <fullName evidence="10">Putative DNA polymerase</fullName>
    </submittedName>
</protein>